<keyword evidence="11" id="KW-1185">Reference proteome</keyword>
<protein>
    <submittedName>
        <fullName evidence="10">Zinc finger A20 and AN1 domain-containing stress-associated protein 6</fullName>
    </submittedName>
</protein>
<dbReference type="GO" id="GO:0003677">
    <property type="term" value="F:DNA binding"/>
    <property type="evidence" value="ECO:0007669"/>
    <property type="project" value="InterPro"/>
</dbReference>
<dbReference type="AlphaFoldDB" id="A0A2H9ZRA2"/>
<dbReference type="Pfam" id="PF01428">
    <property type="entry name" value="zf-AN1"/>
    <property type="match status" value="1"/>
</dbReference>
<feature type="region of interest" description="Disordered" evidence="7">
    <location>
        <begin position="57"/>
        <end position="77"/>
    </location>
</feature>
<dbReference type="InterPro" id="IPR000058">
    <property type="entry name" value="Znf_AN1"/>
</dbReference>
<evidence type="ECO:0000259" key="8">
    <source>
        <dbReference type="PROSITE" id="PS51036"/>
    </source>
</evidence>
<sequence>MAQESWKNEIDETEYQKHEGPIICANNCGFFGSVMTNNLCSKCYRDFVMNQKLLADSKPPSLASSTSKELSEEITNKQQPNRCLMCQKKVGITWFKCRCGSTFCSSHRYPETHHCSFDYKSAGREAIAKENPVVKADKIEKI</sequence>
<dbReference type="STRING" id="1088818.A0A2H9ZRA2"/>
<dbReference type="SUPFAM" id="SSF57716">
    <property type="entry name" value="Glucocorticoid receptor-like (DNA-binding domain)"/>
    <property type="match status" value="1"/>
</dbReference>
<dbReference type="EMBL" id="KZ454794">
    <property type="protein sequence ID" value="PKA45825.1"/>
    <property type="molecule type" value="Genomic_DNA"/>
</dbReference>
<dbReference type="OrthoDB" id="428577at2759"/>
<dbReference type="GO" id="GO:0008270">
    <property type="term" value="F:zinc ion binding"/>
    <property type="evidence" value="ECO:0007669"/>
    <property type="project" value="UniProtKB-KW"/>
</dbReference>
<dbReference type="PROSITE" id="PS51039">
    <property type="entry name" value="ZF_AN1"/>
    <property type="match status" value="1"/>
</dbReference>
<evidence type="ECO:0000256" key="1">
    <source>
        <dbReference type="ARBA" id="ARBA00003732"/>
    </source>
</evidence>
<keyword evidence="3 6" id="KW-0863">Zinc-finger</keyword>
<proteinExistence type="predicted"/>
<evidence type="ECO:0000259" key="9">
    <source>
        <dbReference type="PROSITE" id="PS51039"/>
    </source>
</evidence>
<reference evidence="10 11" key="1">
    <citation type="journal article" date="2017" name="Nature">
        <title>The Apostasia genome and the evolution of orchids.</title>
        <authorList>
            <person name="Zhang G.Q."/>
            <person name="Liu K.W."/>
            <person name="Li Z."/>
            <person name="Lohaus R."/>
            <person name="Hsiao Y.Y."/>
            <person name="Niu S.C."/>
            <person name="Wang J.Y."/>
            <person name="Lin Y.C."/>
            <person name="Xu Q."/>
            <person name="Chen L.J."/>
            <person name="Yoshida K."/>
            <person name="Fujiwara S."/>
            <person name="Wang Z.W."/>
            <person name="Zhang Y.Q."/>
            <person name="Mitsuda N."/>
            <person name="Wang M."/>
            <person name="Liu G.H."/>
            <person name="Pecoraro L."/>
            <person name="Huang H.X."/>
            <person name="Xiao X.J."/>
            <person name="Lin M."/>
            <person name="Wu X.Y."/>
            <person name="Wu W.L."/>
            <person name="Chen Y.Y."/>
            <person name="Chang S.B."/>
            <person name="Sakamoto S."/>
            <person name="Ohme-Takagi M."/>
            <person name="Yagi M."/>
            <person name="Zeng S.J."/>
            <person name="Shen C.Y."/>
            <person name="Yeh C.M."/>
            <person name="Luo Y.B."/>
            <person name="Tsai W.C."/>
            <person name="Van de Peer Y."/>
            <person name="Liu Z.J."/>
        </authorList>
    </citation>
    <scope>NUCLEOTIDE SEQUENCE [LARGE SCALE GENOMIC DNA]</scope>
    <source>
        <strain evidence="11">cv. Shenzhen</strain>
        <tissue evidence="10">Stem</tissue>
    </source>
</reference>
<comment type="function">
    <text evidence="1">May be involved in environmental stress response.</text>
</comment>
<evidence type="ECO:0000313" key="11">
    <source>
        <dbReference type="Proteomes" id="UP000236161"/>
    </source>
</evidence>
<evidence type="ECO:0000256" key="7">
    <source>
        <dbReference type="SAM" id="MobiDB-lite"/>
    </source>
</evidence>
<dbReference type="PROSITE" id="PS51036">
    <property type="entry name" value="ZF_A20"/>
    <property type="match status" value="1"/>
</dbReference>
<evidence type="ECO:0000256" key="3">
    <source>
        <dbReference type="ARBA" id="ARBA00022771"/>
    </source>
</evidence>
<keyword evidence="5" id="KW-0346">Stress response</keyword>
<evidence type="ECO:0000256" key="4">
    <source>
        <dbReference type="ARBA" id="ARBA00022833"/>
    </source>
</evidence>
<dbReference type="Proteomes" id="UP000236161">
    <property type="component" value="Unassembled WGS sequence"/>
</dbReference>
<dbReference type="Gene3D" id="4.10.1110.10">
    <property type="entry name" value="AN1-like Zinc finger"/>
    <property type="match status" value="1"/>
</dbReference>
<dbReference type="Gene3D" id="1.20.5.4770">
    <property type="match status" value="1"/>
</dbReference>
<dbReference type="FunFam" id="4.10.1110.10:FF:000001">
    <property type="entry name" value="Zinc finger AN1-type containing 6"/>
    <property type="match status" value="1"/>
</dbReference>
<dbReference type="SUPFAM" id="SSF118310">
    <property type="entry name" value="AN1-like Zinc finger"/>
    <property type="match status" value="1"/>
</dbReference>
<dbReference type="PANTHER" id="PTHR10634:SF149">
    <property type="entry name" value="AN1-TYPE DOMAIN-CONTAINING PROTEIN-RELATED"/>
    <property type="match status" value="1"/>
</dbReference>
<dbReference type="Pfam" id="PF01754">
    <property type="entry name" value="zf-A20"/>
    <property type="match status" value="1"/>
</dbReference>
<evidence type="ECO:0000256" key="5">
    <source>
        <dbReference type="ARBA" id="ARBA00023016"/>
    </source>
</evidence>
<evidence type="ECO:0000256" key="6">
    <source>
        <dbReference type="PROSITE-ProRule" id="PRU00449"/>
    </source>
</evidence>
<dbReference type="SMART" id="SM00154">
    <property type="entry name" value="ZnF_AN1"/>
    <property type="match status" value="1"/>
</dbReference>
<dbReference type="InterPro" id="IPR050652">
    <property type="entry name" value="AN1_A20_ZnFinger"/>
</dbReference>
<gene>
    <name evidence="10" type="primary">SAP6</name>
    <name evidence="10" type="ORF">AXF42_Ash018376</name>
</gene>
<feature type="domain" description="A20-type" evidence="8">
    <location>
        <begin position="18"/>
        <end position="52"/>
    </location>
</feature>
<keyword evidence="2" id="KW-0479">Metal-binding</keyword>
<dbReference type="InterPro" id="IPR002653">
    <property type="entry name" value="Znf_A20"/>
</dbReference>
<dbReference type="PANTHER" id="PTHR10634">
    <property type="entry name" value="AN1-TYPE ZINC FINGER PROTEIN"/>
    <property type="match status" value="1"/>
</dbReference>
<keyword evidence="4" id="KW-0862">Zinc</keyword>
<evidence type="ECO:0000256" key="2">
    <source>
        <dbReference type="ARBA" id="ARBA00022723"/>
    </source>
</evidence>
<feature type="domain" description="AN1-type" evidence="9">
    <location>
        <begin position="77"/>
        <end position="123"/>
    </location>
</feature>
<name>A0A2H9ZRA2_9ASPA</name>
<dbReference type="InterPro" id="IPR035896">
    <property type="entry name" value="AN1-like_Znf"/>
</dbReference>
<accession>A0A2H9ZRA2</accession>
<evidence type="ECO:0000313" key="10">
    <source>
        <dbReference type="EMBL" id="PKA45825.1"/>
    </source>
</evidence>
<organism evidence="10 11">
    <name type="scientific">Apostasia shenzhenica</name>
    <dbReference type="NCBI Taxonomy" id="1088818"/>
    <lineage>
        <taxon>Eukaryota</taxon>
        <taxon>Viridiplantae</taxon>
        <taxon>Streptophyta</taxon>
        <taxon>Embryophyta</taxon>
        <taxon>Tracheophyta</taxon>
        <taxon>Spermatophyta</taxon>
        <taxon>Magnoliopsida</taxon>
        <taxon>Liliopsida</taxon>
        <taxon>Asparagales</taxon>
        <taxon>Orchidaceae</taxon>
        <taxon>Apostasioideae</taxon>
        <taxon>Apostasia</taxon>
    </lineage>
</organism>
<dbReference type="SMART" id="SM00259">
    <property type="entry name" value="ZnF_A20"/>
    <property type="match status" value="1"/>
</dbReference>